<accession>A0ABQ4I568</accession>
<sequence>MPADGMDEDMGAESPGCDERAVADGNEADEQDVASGRSAAGTARWNAGGVGRRRRDGHDEVA</sequence>
<feature type="region of interest" description="Disordered" evidence="1">
    <location>
        <begin position="1"/>
        <end position="62"/>
    </location>
</feature>
<reference evidence="2 3" key="1">
    <citation type="submission" date="2021-01" db="EMBL/GenBank/DDBJ databases">
        <title>Whole genome shotgun sequence of Verrucosispora andamanensis NBRC 109075.</title>
        <authorList>
            <person name="Komaki H."/>
            <person name="Tamura T."/>
        </authorList>
    </citation>
    <scope>NUCLEOTIDE SEQUENCE [LARGE SCALE GENOMIC DNA]</scope>
    <source>
        <strain evidence="2 3">NBRC 109075</strain>
    </source>
</reference>
<feature type="compositionally biased region" description="Acidic residues" evidence="1">
    <location>
        <begin position="1"/>
        <end position="11"/>
    </location>
</feature>
<dbReference type="EMBL" id="BOOZ01000072">
    <property type="protein sequence ID" value="GIJ13029.1"/>
    <property type="molecule type" value="Genomic_DNA"/>
</dbReference>
<name>A0ABQ4I568_9ACTN</name>
<keyword evidence="3" id="KW-1185">Reference proteome</keyword>
<proteinExistence type="predicted"/>
<gene>
    <name evidence="2" type="ORF">Van01_62430</name>
</gene>
<comment type="caution">
    <text evidence="2">The sequence shown here is derived from an EMBL/GenBank/DDBJ whole genome shotgun (WGS) entry which is preliminary data.</text>
</comment>
<organism evidence="2 3">
    <name type="scientific">Micromonospora andamanensis</name>
    <dbReference type="NCBI Taxonomy" id="1287068"/>
    <lineage>
        <taxon>Bacteria</taxon>
        <taxon>Bacillati</taxon>
        <taxon>Actinomycetota</taxon>
        <taxon>Actinomycetes</taxon>
        <taxon>Micromonosporales</taxon>
        <taxon>Micromonosporaceae</taxon>
        <taxon>Micromonospora</taxon>
    </lineage>
</organism>
<evidence type="ECO:0000313" key="3">
    <source>
        <dbReference type="Proteomes" id="UP000647017"/>
    </source>
</evidence>
<evidence type="ECO:0000256" key="1">
    <source>
        <dbReference type="SAM" id="MobiDB-lite"/>
    </source>
</evidence>
<protein>
    <submittedName>
        <fullName evidence="2">Uncharacterized protein</fullName>
    </submittedName>
</protein>
<dbReference type="Proteomes" id="UP000647017">
    <property type="component" value="Unassembled WGS sequence"/>
</dbReference>
<evidence type="ECO:0000313" key="2">
    <source>
        <dbReference type="EMBL" id="GIJ13029.1"/>
    </source>
</evidence>